<comment type="caution">
    <text evidence="2">The sequence shown here is derived from an EMBL/GenBank/DDBJ whole genome shotgun (WGS) entry which is preliminary data.</text>
</comment>
<dbReference type="PANTHER" id="PTHR12178">
    <property type="entry name" value="EF-HAND DOMAIN-CONTAINING PROTEIN"/>
    <property type="match status" value="1"/>
</dbReference>
<dbReference type="EMBL" id="JAIPUX010005289">
    <property type="protein sequence ID" value="KAH0619047.1"/>
    <property type="molecule type" value="Genomic_DNA"/>
</dbReference>
<name>A0ABQ7SNW6_PHRPL</name>
<organism evidence="2 3">
    <name type="scientific">Phrynosoma platyrhinos</name>
    <name type="common">Desert horned lizard</name>
    <dbReference type="NCBI Taxonomy" id="52577"/>
    <lineage>
        <taxon>Eukaryota</taxon>
        <taxon>Metazoa</taxon>
        <taxon>Chordata</taxon>
        <taxon>Craniata</taxon>
        <taxon>Vertebrata</taxon>
        <taxon>Euteleostomi</taxon>
        <taxon>Lepidosauria</taxon>
        <taxon>Squamata</taxon>
        <taxon>Bifurcata</taxon>
        <taxon>Unidentata</taxon>
        <taxon>Episquamata</taxon>
        <taxon>Toxicofera</taxon>
        <taxon>Iguania</taxon>
        <taxon>Phrynosomatidae</taxon>
        <taxon>Phrynosomatinae</taxon>
        <taxon>Phrynosoma</taxon>
    </lineage>
</organism>
<proteinExistence type="predicted"/>
<keyword evidence="3" id="KW-1185">Reference proteome</keyword>
<accession>A0ABQ7SNW6</accession>
<reference evidence="2 3" key="1">
    <citation type="journal article" date="2022" name="Gigascience">
        <title>A chromosome-level genome assembly and annotation of the desert horned lizard, Phrynosoma platyrhinos, provides insight into chromosomal rearrangements among reptiles.</title>
        <authorList>
            <person name="Koochekian N."/>
            <person name="Ascanio A."/>
            <person name="Farleigh K."/>
            <person name="Card D.C."/>
            <person name="Schield D.R."/>
            <person name="Castoe T.A."/>
            <person name="Jezkova T."/>
        </authorList>
    </citation>
    <scope>NUCLEOTIDE SEQUENCE [LARGE SCALE GENOMIC DNA]</scope>
    <source>
        <strain evidence="2">NK-2021</strain>
    </source>
</reference>
<dbReference type="PROSITE" id="PS51725">
    <property type="entry name" value="ABM"/>
    <property type="match status" value="1"/>
</dbReference>
<feature type="domain" description="ABM" evidence="1">
    <location>
        <begin position="106"/>
        <end position="195"/>
    </location>
</feature>
<evidence type="ECO:0000313" key="3">
    <source>
        <dbReference type="Proteomes" id="UP000826234"/>
    </source>
</evidence>
<gene>
    <name evidence="2" type="ORF">JD844_018662</name>
</gene>
<dbReference type="Gene3D" id="3.30.70.100">
    <property type="match status" value="1"/>
</dbReference>
<dbReference type="SUPFAM" id="SSF54909">
    <property type="entry name" value="Dimeric alpha+beta barrel"/>
    <property type="match status" value="1"/>
</dbReference>
<dbReference type="InterPro" id="IPR007138">
    <property type="entry name" value="ABM_dom"/>
</dbReference>
<sequence>MEQFVTRFLLRETMNQLQSLQVSLEWAADTIEGQAGRERNDVKKPQVLVGPHTLKRCGRRVQKNICLSPTDPYSGMLTTGMNSFHNPRLEPLKDNMVCKGRDSHILVAQRQISVGESGLEAFCQALQSYTEITSGQSSCLHVSAHKMMLSDTCFILYEFWHDVASWGSHMQSDYSMKFQRAIMDIVDSPELLTTMLFPASWWIMNNN</sequence>
<dbReference type="Proteomes" id="UP000826234">
    <property type="component" value="Unassembled WGS sequence"/>
</dbReference>
<dbReference type="PANTHER" id="PTHR12178:SF3">
    <property type="entry name" value="N-TERMINAL EF-HAND CALCIUM-BINDING PROTEIN 3"/>
    <property type="match status" value="1"/>
</dbReference>
<evidence type="ECO:0000259" key="1">
    <source>
        <dbReference type="PROSITE" id="PS51725"/>
    </source>
</evidence>
<protein>
    <recommendedName>
        <fullName evidence="1">ABM domain-containing protein</fullName>
    </recommendedName>
</protein>
<dbReference type="InterPro" id="IPR011008">
    <property type="entry name" value="Dimeric_a/b-barrel"/>
</dbReference>
<evidence type="ECO:0000313" key="2">
    <source>
        <dbReference type="EMBL" id="KAH0619047.1"/>
    </source>
</evidence>
<dbReference type="Pfam" id="PF03992">
    <property type="entry name" value="ABM"/>
    <property type="match status" value="1"/>
</dbReference>
<dbReference type="InterPro" id="IPR039862">
    <property type="entry name" value="NECAB1/2/3"/>
</dbReference>